<name>A0ABR0EPF3_ZASCE</name>
<dbReference type="Gene3D" id="3.30.710.10">
    <property type="entry name" value="Potassium Channel Kv1.1, Chain A"/>
    <property type="match status" value="2"/>
</dbReference>
<dbReference type="SMART" id="SM00225">
    <property type="entry name" value="BTB"/>
    <property type="match status" value="1"/>
</dbReference>
<proteinExistence type="predicted"/>
<keyword evidence="3" id="KW-1185">Reference proteome</keyword>
<feature type="domain" description="BTB" evidence="1">
    <location>
        <begin position="35"/>
        <end position="96"/>
    </location>
</feature>
<dbReference type="CDD" id="cd18186">
    <property type="entry name" value="BTB_POZ_ZBTB_KLHL-like"/>
    <property type="match status" value="1"/>
</dbReference>
<evidence type="ECO:0000313" key="3">
    <source>
        <dbReference type="Proteomes" id="UP001305779"/>
    </source>
</evidence>
<comment type="caution">
    <text evidence="2">The sequence shown here is derived from an EMBL/GenBank/DDBJ whole genome shotgun (WGS) entry which is preliminary data.</text>
</comment>
<protein>
    <recommendedName>
        <fullName evidence="1">BTB domain-containing protein</fullName>
    </recommendedName>
</protein>
<dbReference type="PANTHER" id="PTHR47843:SF5">
    <property type="entry name" value="BTB_POZ DOMAIN PROTEIN"/>
    <property type="match status" value="1"/>
</dbReference>
<accession>A0ABR0EPF3</accession>
<gene>
    <name evidence="2" type="ORF">PRZ48_006552</name>
</gene>
<sequence length="460" mass="52339">MSSVEQRKKTTDADGPSRRSLLKGIDSLYKSQEYSDLTIKCGSREWQVHKAVVCTQSTFFAKACKPKWQESFHAVVELHDEHEDVVEQLIDYLYTSTYDDNFCTTSDATHGPMQFAVKVYTAADKYDIPELGGLIQKRFLERVKDVVSVQDFFCTVRELYFEAPSSAKEMRDAFVASAVHGSHTLFDTEVDNFTTSEEFQRIMNEVPAFGTEVISALSARVQGEIANLSRLRLAKLSLYRDPKYSDLIIKSGTQDFWEFKNGVIELHDDRTEVIAQVIQFLYLSTFEDIPSFWPDRVFGPIQFNLKVFMAADKYDIPHLADQARAKFKTRISRCGNAQDFISTVRELYEDELDITKEMRKSAIEAAVSHASRLFEQDSKANEKDDQTDTFHKLIYDIPTFGAEVMAGFLAKVGQLEQSLQGGLKYRCRLCNIGIEITGTWGIKPSDPDVLKIKRVVVSVE</sequence>
<dbReference type="InterPro" id="IPR000210">
    <property type="entry name" value="BTB/POZ_dom"/>
</dbReference>
<dbReference type="Pfam" id="PF00651">
    <property type="entry name" value="BTB"/>
    <property type="match status" value="1"/>
</dbReference>
<evidence type="ECO:0000313" key="2">
    <source>
        <dbReference type="EMBL" id="KAK4503125.1"/>
    </source>
</evidence>
<evidence type="ECO:0000259" key="1">
    <source>
        <dbReference type="PROSITE" id="PS50097"/>
    </source>
</evidence>
<dbReference type="EMBL" id="JAXOVC010000004">
    <property type="protein sequence ID" value="KAK4503125.1"/>
    <property type="molecule type" value="Genomic_DNA"/>
</dbReference>
<dbReference type="SUPFAM" id="SSF54695">
    <property type="entry name" value="POZ domain"/>
    <property type="match status" value="1"/>
</dbReference>
<dbReference type="PANTHER" id="PTHR47843">
    <property type="entry name" value="BTB DOMAIN-CONTAINING PROTEIN-RELATED"/>
    <property type="match status" value="1"/>
</dbReference>
<dbReference type="Proteomes" id="UP001305779">
    <property type="component" value="Unassembled WGS sequence"/>
</dbReference>
<organism evidence="2 3">
    <name type="scientific">Zasmidium cellare</name>
    <name type="common">Wine cellar mold</name>
    <name type="synonym">Racodium cellare</name>
    <dbReference type="NCBI Taxonomy" id="395010"/>
    <lineage>
        <taxon>Eukaryota</taxon>
        <taxon>Fungi</taxon>
        <taxon>Dikarya</taxon>
        <taxon>Ascomycota</taxon>
        <taxon>Pezizomycotina</taxon>
        <taxon>Dothideomycetes</taxon>
        <taxon>Dothideomycetidae</taxon>
        <taxon>Mycosphaerellales</taxon>
        <taxon>Mycosphaerellaceae</taxon>
        <taxon>Zasmidium</taxon>
    </lineage>
</organism>
<dbReference type="PROSITE" id="PS50097">
    <property type="entry name" value="BTB"/>
    <property type="match status" value="1"/>
</dbReference>
<reference evidence="2 3" key="1">
    <citation type="journal article" date="2023" name="G3 (Bethesda)">
        <title>A chromosome-level genome assembly of Zasmidium syzygii isolated from banana leaves.</title>
        <authorList>
            <person name="van Westerhoven A.C."/>
            <person name="Mehrabi R."/>
            <person name="Talebi R."/>
            <person name="Steentjes M.B.F."/>
            <person name="Corcolon B."/>
            <person name="Chong P.A."/>
            <person name="Kema G.H.J."/>
            <person name="Seidl M.F."/>
        </authorList>
    </citation>
    <scope>NUCLEOTIDE SEQUENCE [LARGE SCALE GENOMIC DNA]</scope>
    <source>
        <strain evidence="2 3">P124</strain>
    </source>
</reference>
<dbReference type="InterPro" id="IPR011333">
    <property type="entry name" value="SKP1/BTB/POZ_sf"/>
</dbReference>